<evidence type="ECO:0000313" key="2">
    <source>
        <dbReference type="Proteomes" id="UP000517765"/>
    </source>
</evidence>
<feature type="non-terminal residue" evidence="1">
    <location>
        <position position="68"/>
    </location>
</feature>
<accession>A0A7W3X2A9</accession>
<protein>
    <submittedName>
        <fullName evidence="1">SEL1-like repeat protein</fullName>
    </submittedName>
</protein>
<proteinExistence type="predicted"/>
<name>A0A7W3X2A9_9ACTN</name>
<reference evidence="2" key="1">
    <citation type="submission" date="2020-05" db="EMBL/GenBank/DDBJ databases">
        <title>Classification of alakaliphilic streptomycetes isolated from an alkaline soil next to Lonar Crater, India and a proposal for the recognition of Streptomyces alkaliterrae sp. nov.</title>
        <authorList>
            <person name="Golinska P."/>
        </authorList>
    </citation>
    <scope>NUCLEOTIDE SEQUENCE [LARGE SCALE GENOMIC DNA]</scope>
    <source>
        <strain evidence="2">OF8</strain>
    </source>
</reference>
<dbReference type="Proteomes" id="UP000517765">
    <property type="component" value="Unassembled WGS sequence"/>
</dbReference>
<dbReference type="Gene3D" id="1.25.40.10">
    <property type="entry name" value="Tetratricopeptide repeat domain"/>
    <property type="match status" value="1"/>
</dbReference>
<evidence type="ECO:0000313" key="1">
    <source>
        <dbReference type="EMBL" id="MBB1262545.1"/>
    </source>
</evidence>
<sequence length="68" mass="7237">MATRTPIDSDALAELLQHDPQAAFARVRDAAQAGQVDAQLLLAQMHMEGKGTAQDASAALLWYETAAN</sequence>
<comment type="caution">
    <text evidence="1">The sequence shown here is derived from an EMBL/GenBank/DDBJ whole genome shotgun (WGS) entry which is preliminary data.</text>
</comment>
<dbReference type="SUPFAM" id="SSF81901">
    <property type="entry name" value="HCP-like"/>
    <property type="match status" value="1"/>
</dbReference>
<dbReference type="AlphaFoldDB" id="A0A7W3X2A9"/>
<dbReference type="EMBL" id="JABJXA010000451">
    <property type="protein sequence ID" value="MBB1262545.1"/>
    <property type="molecule type" value="Genomic_DNA"/>
</dbReference>
<dbReference type="InterPro" id="IPR011990">
    <property type="entry name" value="TPR-like_helical_dom_sf"/>
</dbReference>
<organism evidence="1 2">
    <name type="scientific">Streptomyces alkaliterrae</name>
    <dbReference type="NCBI Taxonomy" id="2213162"/>
    <lineage>
        <taxon>Bacteria</taxon>
        <taxon>Bacillati</taxon>
        <taxon>Actinomycetota</taxon>
        <taxon>Actinomycetes</taxon>
        <taxon>Kitasatosporales</taxon>
        <taxon>Streptomycetaceae</taxon>
        <taxon>Streptomyces</taxon>
    </lineage>
</organism>
<gene>
    <name evidence="1" type="ORF">H3147_27695</name>
</gene>